<dbReference type="Proteomes" id="UP000095544">
    <property type="component" value="Unassembled WGS sequence"/>
</dbReference>
<dbReference type="CDD" id="cd01392">
    <property type="entry name" value="HTH_LacI"/>
    <property type="match status" value="1"/>
</dbReference>
<reference evidence="5 6" key="1">
    <citation type="submission" date="2015-09" db="EMBL/GenBank/DDBJ databases">
        <authorList>
            <consortium name="Pathogen Informatics"/>
        </authorList>
    </citation>
    <scope>NUCLEOTIDE SEQUENCE [LARGE SCALE GENOMIC DNA]</scope>
    <source>
        <strain evidence="5 6">2789STDY5834876</strain>
    </source>
</reference>
<dbReference type="SMART" id="SM00354">
    <property type="entry name" value="HTH_LACI"/>
    <property type="match status" value="1"/>
</dbReference>
<dbReference type="GO" id="GO:0000976">
    <property type="term" value="F:transcription cis-regulatory region binding"/>
    <property type="evidence" value="ECO:0007669"/>
    <property type="project" value="TreeGrafter"/>
</dbReference>
<dbReference type="Pfam" id="PF00356">
    <property type="entry name" value="LacI"/>
    <property type="match status" value="1"/>
</dbReference>
<dbReference type="InterPro" id="IPR000843">
    <property type="entry name" value="HTH_LacI"/>
</dbReference>
<dbReference type="AlphaFoldDB" id="A0A174JAC6"/>
<name>A0A174JAC6_9FIRM</name>
<dbReference type="Gene3D" id="3.40.50.2300">
    <property type="match status" value="2"/>
</dbReference>
<evidence type="ECO:0000259" key="4">
    <source>
        <dbReference type="PROSITE" id="PS50932"/>
    </source>
</evidence>
<dbReference type="STRING" id="39482.ERS852491_03795"/>
<dbReference type="EMBL" id="CYZU01000045">
    <property type="protein sequence ID" value="CUO94568.1"/>
    <property type="molecule type" value="Genomic_DNA"/>
</dbReference>
<evidence type="ECO:0000313" key="6">
    <source>
        <dbReference type="Proteomes" id="UP000095544"/>
    </source>
</evidence>
<keyword evidence="3" id="KW-0804">Transcription</keyword>
<dbReference type="SUPFAM" id="SSF47413">
    <property type="entry name" value="lambda repressor-like DNA-binding domains"/>
    <property type="match status" value="1"/>
</dbReference>
<dbReference type="InterPro" id="IPR010982">
    <property type="entry name" value="Lambda_DNA-bd_dom_sf"/>
</dbReference>
<dbReference type="Gene3D" id="1.10.260.40">
    <property type="entry name" value="lambda repressor-like DNA-binding domains"/>
    <property type="match status" value="1"/>
</dbReference>
<evidence type="ECO:0000256" key="1">
    <source>
        <dbReference type="ARBA" id="ARBA00023015"/>
    </source>
</evidence>
<dbReference type="PANTHER" id="PTHR30146:SF109">
    <property type="entry name" value="HTH-TYPE TRANSCRIPTIONAL REGULATOR GALS"/>
    <property type="match status" value="1"/>
</dbReference>
<dbReference type="GeneID" id="93335502"/>
<dbReference type="SUPFAM" id="SSF53822">
    <property type="entry name" value="Periplasmic binding protein-like I"/>
    <property type="match status" value="1"/>
</dbReference>
<accession>A0A174JAC6</accession>
<dbReference type="InterPro" id="IPR046335">
    <property type="entry name" value="LacI/GalR-like_sensor"/>
</dbReference>
<gene>
    <name evidence="5" type="primary">ccpA_9</name>
    <name evidence="5" type="ORF">ERS852491_03795</name>
</gene>
<sequence>MPGMRDVAKAAGVSLSTVSAVLSDSGKYVSEEIRSRVLETAGELGYQLPERQKKRDKIIAVVLPNIASTFFSNLLNGIEDTVAEEGYVLVVGNSDFDFNKEKRFIKTIRKQALCGILIDTVCPATEEKEYFSFIKQTFLERRIPVVTLERKLEETGFGSVYVNHEKNAYMATRELLENGHRRVAHISGKMSNPLTICRVQGYKRALAEFGVPYSVDLIAEGDFTPNSGYMMAKELMIRNRGLTAIFAANDQMAIGAIKAVRSEGRTIPDEFAVTGIDNLSVSSMIEPSLTTVNVPTYQMGRMAVKMLADPDIKEKSVELPCNLIVRRSTNKLAASEWELFGW</sequence>
<evidence type="ECO:0000256" key="2">
    <source>
        <dbReference type="ARBA" id="ARBA00023125"/>
    </source>
</evidence>
<dbReference type="PANTHER" id="PTHR30146">
    <property type="entry name" value="LACI-RELATED TRANSCRIPTIONAL REPRESSOR"/>
    <property type="match status" value="1"/>
</dbReference>
<feature type="domain" description="HTH lacI-type" evidence="4">
    <location>
        <begin position="2"/>
        <end position="58"/>
    </location>
</feature>
<dbReference type="OrthoDB" id="9784962at2"/>
<evidence type="ECO:0000313" key="5">
    <source>
        <dbReference type="EMBL" id="CUO94568.1"/>
    </source>
</evidence>
<protein>
    <submittedName>
        <fullName evidence="5">Glucose-resistance amylase regulator</fullName>
    </submittedName>
</protein>
<keyword evidence="1" id="KW-0805">Transcription regulation</keyword>
<keyword evidence="2" id="KW-0238">DNA-binding</keyword>
<proteinExistence type="predicted"/>
<dbReference type="RefSeq" id="WP_025656224.1">
    <property type="nucleotide sequence ID" value="NZ_BQNQ01000001.1"/>
</dbReference>
<dbReference type="CDD" id="cd06267">
    <property type="entry name" value="PBP1_LacI_sugar_binding-like"/>
    <property type="match status" value="1"/>
</dbReference>
<dbReference type="PROSITE" id="PS00356">
    <property type="entry name" value="HTH_LACI_1"/>
    <property type="match status" value="1"/>
</dbReference>
<dbReference type="GO" id="GO:0003700">
    <property type="term" value="F:DNA-binding transcription factor activity"/>
    <property type="evidence" value="ECO:0007669"/>
    <property type="project" value="TreeGrafter"/>
</dbReference>
<evidence type="ECO:0000256" key="3">
    <source>
        <dbReference type="ARBA" id="ARBA00023163"/>
    </source>
</evidence>
<dbReference type="InterPro" id="IPR028082">
    <property type="entry name" value="Peripla_BP_I"/>
</dbReference>
<organism evidence="5 6">
    <name type="scientific">Faecalicatena contorta</name>
    <dbReference type="NCBI Taxonomy" id="39482"/>
    <lineage>
        <taxon>Bacteria</taxon>
        <taxon>Bacillati</taxon>
        <taxon>Bacillota</taxon>
        <taxon>Clostridia</taxon>
        <taxon>Lachnospirales</taxon>
        <taxon>Lachnospiraceae</taxon>
        <taxon>Faecalicatena</taxon>
    </lineage>
</organism>
<dbReference type="PROSITE" id="PS50932">
    <property type="entry name" value="HTH_LACI_2"/>
    <property type="match status" value="1"/>
</dbReference>
<dbReference type="Pfam" id="PF13377">
    <property type="entry name" value="Peripla_BP_3"/>
    <property type="match status" value="1"/>
</dbReference>